<comment type="caution">
    <text evidence="6">The sequence shown here is derived from an EMBL/GenBank/DDBJ whole genome shotgun (WGS) entry which is preliminary data.</text>
</comment>
<dbReference type="Gene3D" id="3.10.105.10">
    <property type="entry name" value="Dipeptide-binding Protein, Domain 3"/>
    <property type="match status" value="1"/>
</dbReference>
<dbReference type="Proteomes" id="UP000294155">
    <property type="component" value="Unassembled WGS sequence"/>
</dbReference>
<feature type="chain" id="PRO_5020991581" evidence="4">
    <location>
        <begin position="24"/>
        <end position="579"/>
    </location>
</feature>
<dbReference type="GO" id="GO:0015833">
    <property type="term" value="P:peptide transport"/>
    <property type="evidence" value="ECO:0007669"/>
    <property type="project" value="TreeGrafter"/>
</dbReference>
<organism evidence="6 7">
    <name type="scientific">Hymenobacter persicinus</name>
    <dbReference type="NCBI Taxonomy" id="2025506"/>
    <lineage>
        <taxon>Bacteria</taxon>
        <taxon>Pseudomonadati</taxon>
        <taxon>Bacteroidota</taxon>
        <taxon>Cytophagia</taxon>
        <taxon>Cytophagales</taxon>
        <taxon>Hymenobacteraceae</taxon>
        <taxon>Hymenobacter</taxon>
    </lineage>
</organism>
<keyword evidence="2" id="KW-0813">Transport</keyword>
<evidence type="ECO:0000259" key="5">
    <source>
        <dbReference type="Pfam" id="PF00496"/>
    </source>
</evidence>
<dbReference type="GO" id="GO:0043190">
    <property type="term" value="C:ATP-binding cassette (ABC) transporter complex"/>
    <property type="evidence" value="ECO:0007669"/>
    <property type="project" value="InterPro"/>
</dbReference>
<evidence type="ECO:0000256" key="3">
    <source>
        <dbReference type="ARBA" id="ARBA00022729"/>
    </source>
</evidence>
<dbReference type="AlphaFoldDB" id="A0A4Q5L777"/>
<evidence type="ECO:0000256" key="2">
    <source>
        <dbReference type="ARBA" id="ARBA00022448"/>
    </source>
</evidence>
<dbReference type="InterPro" id="IPR030678">
    <property type="entry name" value="Peptide/Ni-bd"/>
</dbReference>
<feature type="domain" description="Solute-binding protein family 5" evidence="5">
    <location>
        <begin position="69"/>
        <end position="476"/>
    </location>
</feature>
<dbReference type="OrthoDB" id="9772924at2"/>
<gene>
    <name evidence="6" type="ORF">EWM57_18590</name>
</gene>
<dbReference type="Gene3D" id="3.40.190.10">
    <property type="entry name" value="Periplasmic binding protein-like II"/>
    <property type="match status" value="1"/>
</dbReference>
<evidence type="ECO:0000313" key="6">
    <source>
        <dbReference type="EMBL" id="RYU76421.1"/>
    </source>
</evidence>
<protein>
    <submittedName>
        <fullName evidence="6">ABC transporter substrate-binding protein</fullName>
    </submittedName>
</protein>
<sequence length="579" mass="64578">MKRLFLSIGCLFTLAACSTPASTADETVRIRWSRDPENLDPLVLPNPNAYEAINLLHCSLLTVDYTQKKFVPWLAQAMPRVQQQDSLLLVTYQLRPEATWDNGQPVLAQDVAFTLKVMNCPGLPNEAARAQYGFIEAIRLDSLDQRRFTLVLRGRAQELVQSSGDYPILPEYKLDPQGQLRPVALAALRADTARTNPRRSPAVLAFAERYEAAHLNQHPENLPGCGPYTLKEWQPSRYLLLQRKKTWWADRVKNPAPQLVANPTAISYEIIPDDATALLALRRGDIGVYPMVPARDFIQLRQDKAAHNLRFYTADSYDMITAGFNTRRSVLRDAATRQALSYLFDIPGLIQASQQGMAYPSVSLVNPQATAIYNDSLPLLKPDSRQAASLLSNAGWRRDKQGWGRQVGNGPAQRLELTFSYRTGDAAYEAIVLQFRTAAAQLGIPVRPQPLEASLFTKQLRAGETDMFLQLLSGNPFAYNFAPILHSQSLGWGNFTGFGTAASDQLIEAIATEADASRQARMLRKFQRLLRQESPMVVLFFLQYRLAAASNLTNLHATGIRPGYEAAAIRTRPVSPLQP</sequence>
<dbReference type="SUPFAM" id="SSF53850">
    <property type="entry name" value="Periplasmic binding protein-like II"/>
    <property type="match status" value="1"/>
</dbReference>
<evidence type="ECO:0000313" key="7">
    <source>
        <dbReference type="Proteomes" id="UP000294155"/>
    </source>
</evidence>
<dbReference type="InterPro" id="IPR039424">
    <property type="entry name" value="SBP_5"/>
</dbReference>
<comment type="similarity">
    <text evidence="1">Belongs to the bacterial solute-binding protein 5 family.</text>
</comment>
<evidence type="ECO:0000256" key="1">
    <source>
        <dbReference type="ARBA" id="ARBA00005695"/>
    </source>
</evidence>
<dbReference type="PANTHER" id="PTHR30290:SF9">
    <property type="entry name" value="OLIGOPEPTIDE-BINDING PROTEIN APPA"/>
    <property type="match status" value="1"/>
</dbReference>
<dbReference type="CDD" id="cd00995">
    <property type="entry name" value="PBP2_NikA_DppA_OppA_like"/>
    <property type="match status" value="1"/>
</dbReference>
<keyword evidence="7" id="KW-1185">Reference proteome</keyword>
<dbReference type="GO" id="GO:1904680">
    <property type="term" value="F:peptide transmembrane transporter activity"/>
    <property type="evidence" value="ECO:0007669"/>
    <property type="project" value="TreeGrafter"/>
</dbReference>
<proteinExistence type="inferred from homology"/>
<reference evidence="6 7" key="1">
    <citation type="submission" date="2019-02" db="EMBL/GenBank/DDBJ databases">
        <title>Bacterial novel species isolated from soil.</title>
        <authorList>
            <person name="Jung H.-Y."/>
        </authorList>
    </citation>
    <scope>NUCLEOTIDE SEQUENCE [LARGE SCALE GENOMIC DNA]</scope>
    <source>
        <strain evidence="6 7">1-3-3-3</strain>
    </source>
</reference>
<dbReference type="EMBL" id="SEWE01000056">
    <property type="protein sequence ID" value="RYU76421.1"/>
    <property type="molecule type" value="Genomic_DNA"/>
</dbReference>
<dbReference type="RefSeq" id="WP_129922811.1">
    <property type="nucleotide sequence ID" value="NZ_SEWE01000056.1"/>
</dbReference>
<accession>A0A4Q5L777</accession>
<feature type="signal peptide" evidence="4">
    <location>
        <begin position="1"/>
        <end position="23"/>
    </location>
</feature>
<dbReference type="PIRSF" id="PIRSF002741">
    <property type="entry name" value="MppA"/>
    <property type="match status" value="1"/>
</dbReference>
<dbReference type="InterPro" id="IPR000914">
    <property type="entry name" value="SBP_5_dom"/>
</dbReference>
<dbReference type="PANTHER" id="PTHR30290">
    <property type="entry name" value="PERIPLASMIC BINDING COMPONENT OF ABC TRANSPORTER"/>
    <property type="match status" value="1"/>
</dbReference>
<dbReference type="GO" id="GO:0030288">
    <property type="term" value="C:outer membrane-bounded periplasmic space"/>
    <property type="evidence" value="ECO:0007669"/>
    <property type="project" value="UniProtKB-ARBA"/>
</dbReference>
<keyword evidence="3 4" id="KW-0732">Signal</keyword>
<name>A0A4Q5L777_9BACT</name>
<evidence type="ECO:0000256" key="4">
    <source>
        <dbReference type="SAM" id="SignalP"/>
    </source>
</evidence>
<dbReference type="PROSITE" id="PS51257">
    <property type="entry name" value="PROKAR_LIPOPROTEIN"/>
    <property type="match status" value="1"/>
</dbReference>
<dbReference type="Pfam" id="PF00496">
    <property type="entry name" value="SBP_bac_5"/>
    <property type="match status" value="1"/>
</dbReference>